<keyword evidence="2" id="KW-1185">Reference proteome</keyword>
<dbReference type="Proteomes" id="UP000592181">
    <property type="component" value="Unassembled WGS sequence"/>
</dbReference>
<reference evidence="1 2" key="1">
    <citation type="submission" date="2020-07" db="EMBL/GenBank/DDBJ databases">
        <title>Sequencing the genomes of 1000 actinobacteria strains.</title>
        <authorList>
            <person name="Klenk H.-P."/>
        </authorList>
    </citation>
    <scope>NUCLEOTIDE SEQUENCE [LARGE SCALE GENOMIC DNA]</scope>
    <source>
        <strain evidence="1 2">DSM 24723</strain>
    </source>
</reference>
<dbReference type="AlphaFoldDB" id="A0A852X2A7"/>
<accession>A0A852X2A7</accession>
<name>A0A852X2A7_9MICO</name>
<organism evidence="1 2">
    <name type="scientific">Janibacter alkaliphilus</name>
    <dbReference type="NCBI Taxonomy" id="1069963"/>
    <lineage>
        <taxon>Bacteria</taxon>
        <taxon>Bacillati</taxon>
        <taxon>Actinomycetota</taxon>
        <taxon>Actinomycetes</taxon>
        <taxon>Micrococcales</taxon>
        <taxon>Intrasporangiaceae</taxon>
        <taxon>Janibacter</taxon>
    </lineage>
</organism>
<dbReference type="EMBL" id="JACBZX010000001">
    <property type="protein sequence ID" value="NYG36607.1"/>
    <property type="molecule type" value="Genomic_DNA"/>
</dbReference>
<dbReference type="Gene3D" id="1.10.287.1060">
    <property type="entry name" value="ESAT-6-like"/>
    <property type="match status" value="1"/>
</dbReference>
<dbReference type="InterPro" id="IPR048032">
    <property type="entry name" value="ESAT6-like"/>
</dbReference>
<proteinExistence type="predicted"/>
<comment type="caution">
    <text evidence="1">The sequence shown here is derived from an EMBL/GenBank/DDBJ whole genome shotgun (WGS) entry which is preliminary data.</text>
</comment>
<dbReference type="NCBIfam" id="NF035935">
    <property type="entry name" value="ESAT6_3"/>
    <property type="match status" value="1"/>
</dbReference>
<protein>
    <submittedName>
        <fullName evidence="1">Uncharacterized protein YukE</fullName>
    </submittedName>
</protein>
<dbReference type="RefSeq" id="WP_179462081.1">
    <property type="nucleotide sequence ID" value="NZ_JACBZX010000001.1"/>
</dbReference>
<evidence type="ECO:0000313" key="2">
    <source>
        <dbReference type="Proteomes" id="UP000592181"/>
    </source>
</evidence>
<gene>
    <name evidence="1" type="ORF">BJY28_001076</name>
</gene>
<evidence type="ECO:0000313" key="1">
    <source>
        <dbReference type="EMBL" id="NYG36607.1"/>
    </source>
</evidence>
<sequence length="102" mass="11039">MPSMDRISYDTGVSGEVQGDIGRIVGRLESLMSTRDSQVATAMADFQADGVSEEYRHVEDRWSKASGEVRSIIALVKDTLSLNDETATTTQSRASNAVKNIG</sequence>